<keyword evidence="9" id="KW-0812">Transmembrane</keyword>
<keyword evidence="6 8" id="KW-0503">Monooxygenase</keyword>
<dbReference type="PANTHER" id="PTHR46206">
    <property type="entry name" value="CYTOCHROME P450"/>
    <property type="match status" value="1"/>
</dbReference>
<dbReference type="Gene3D" id="1.10.630.10">
    <property type="entry name" value="Cytochrome P450"/>
    <property type="match status" value="1"/>
</dbReference>
<keyword evidence="11" id="KW-1185">Reference proteome</keyword>
<feature type="transmembrane region" description="Helical" evidence="9">
    <location>
        <begin position="20"/>
        <end position="37"/>
    </location>
</feature>
<keyword evidence="5 7" id="KW-0408">Iron</keyword>
<dbReference type="GO" id="GO:0016705">
    <property type="term" value="F:oxidoreductase activity, acting on paired donors, with incorporation or reduction of molecular oxygen"/>
    <property type="evidence" value="ECO:0007669"/>
    <property type="project" value="InterPro"/>
</dbReference>
<dbReference type="SUPFAM" id="SSF48264">
    <property type="entry name" value="Cytochrome P450"/>
    <property type="match status" value="1"/>
</dbReference>
<keyword evidence="9" id="KW-1133">Transmembrane helix</keyword>
<dbReference type="OrthoDB" id="1844152at2759"/>
<comment type="cofactor">
    <cofactor evidence="1 7">
        <name>heme</name>
        <dbReference type="ChEBI" id="CHEBI:30413"/>
    </cofactor>
</comment>
<dbReference type="Pfam" id="PF00067">
    <property type="entry name" value="p450"/>
    <property type="match status" value="1"/>
</dbReference>
<evidence type="ECO:0000256" key="8">
    <source>
        <dbReference type="RuleBase" id="RU000461"/>
    </source>
</evidence>
<evidence type="ECO:0000256" key="9">
    <source>
        <dbReference type="SAM" id="Phobius"/>
    </source>
</evidence>
<evidence type="ECO:0000256" key="5">
    <source>
        <dbReference type="ARBA" id="ARBA00023004"/>
    </source>
</evidence>
<dbReference type="GO" id="GO:0004497">
    <property type="term" value="F:monooxygenase activity"/>
    <property type="evidence" value="ECO:0007669"/>
    <property type="project" value="UniProtKB-KW"/>
</dbReference>
<dbReference type="InterPro" id="IPR002403">
    <property type="entry name" value="Cyt_P450_E_grp-IV"/>
</dbReference>
<evidence type="ECO:0000256" key="3">
    <source>
        <dbReference type="ARBA" id="ARBA00022723"/>
    </source>
</evidence>
<organism evidence="10 11">
    <name type="scientific">Erysiphe pulchra</name>
    <dbReference type="NCBI Taxonomy" id="225359"/>
    <lineage>
        <taxon>Eukaryota</taxon>
        <taxon>Fungi</taxon>
        <taxon>Dikarya</taxon>
        <taxon>Ascomycota</taxon>
        <taxon>Pezizomycotina</taxon>
        <taxon>Leotiomycetes</taxon>
        <taxon>Erysiphales</taxon>
        <taxon>Erysiphaceae</taxon>
        <taxon>Erysiphe</taxon>
    </lineage>
</organism>
<evidence type="ECO:0000256" key="1">
    <source>
        <dbReference type="ARBA" id="ARBA00001971"/>
    </source>
</evidence>
<dbReference type="STRING" id="225359.A0A2S4PRP4"/>
<dbReference type="CDD" id="cd11041">
    <property type="entry name" value="CYP503A1-like"/>
    <property type="match status" value="1"/>
</dbReference>
<feature type="non-terminal residue" evidence="10">
    <location>
        <position position="510"/>
    </location>
</feature>
<dbReference type="PRINTS" id="PR00465">
    <property type="entry name" value="EP450IV"/>
</dbReference>
<reference evidence="10 11" key="1">
    <citation type="submission" date="2017-10" db="EMBL/GenBank/DDBJ databases">
        <title>Development of genomic resources for the powdery mildew, Erysiphe pulchra.</title>
        <authorList>
            <person name="Wadl P.A."/>
            <person name="Mack B.M."/>
            <person name="Moore G."/>
            <person name="Beltz S.B."/>
        </authorList>
    </citation>
    <scope>NUCLEOTIDE SEQUENCE [LARGE SCALE GENOMIC DNA]</scope>
    <source>
        <strain evidence="10">Cflorida</strain>
    </source>
</reference>
<dbReference type="AlphaFoldDB" id="A0A2S4PRP4"/>
<dbReference type="PROSITE" id="PS00086">
    <property type="entry name" value="CYTOCHROME_P450"/>
    <property type="match status" value="1"/>
</dbReference>
<accession>A0A2S4PRP4</accession>
<proteinExistence type="inferred from homology"/>
<comment type="similarity">
    <text evidence="2 8">Belongs to the cytochrome P450 family.</text>
</comment>
<dbReference type="GO" id="GO:0005506">
    <property type="term" value="F:iron ion binding"/>
    <property type="evidence" value="ECO:0007669"/>
    <property type="project" value="InterPro"/>
</dbReference>
<keyword evidence="9" id="KW-0472">Membrane</keyword>
<dbReference type="InterPro" id="IPR001128">
    <property type="entry name" value="Cyt_P450"/>
</dbReference>
<comment type="caution">
    <text evidence="10">The sequence shown here is derived from an EMBL/GenBank/DDBJ whole genome shotgun (WGS) entry which is preliminary data.</text>
</comment>
<feature type="binding site" description="axial binding residue" evidence="7">
    <location>
        <position position="463"/>
    </location>
    <ligand>
        <name>heme</name>
        <dbReference type="ChEBI" id="CHEBI:30413"/>
    </ligand>
    <ligandPart>
        <name>Fe</name>
        <dbReference type="ChEBI" id="CHEBI:18248"/>
    </ligandPart>
</feature>
<evidence type="ECO:0008006" key="12">
    <source>
        <dbReference type="Google" id="ProtNLM"/>
    </source>
</evidence>
<evidence type="ECO:0000256" key="6">
    <source>
        <dbReference type="ARBA" id="ARBA00023033"/>
    </source>
</evidence>
<gene>
    <name evidence="10" type="ORF">EPUL_005297</name>
</gene>
<dbReference type="GO" id="GO:0020037">
    <property type="term" value="F:heme binding"/>
    <property type="evidence" value="ECO:0007669"/>
    <property type="project" value="InterPro"/>
</dbReference>
<keyword evidence="4 8" id="KW-0560">Oxidoreductase</keyword>
<evidence type="ECO:0000313" key="11">
    <source>
        <dbReference type="Proteomes" id="UP000237438"/>
    </source>
</evidence>
<evidence type="ECO:0000313" key="10">
    <source>
        <dbReference type="EMBL" id="POS84715.1"/>
    </source>
</evidence>
<evidence type="ECO:0000256" key="7">
    <source>
        <dbReference type="PIRSR" id="PIRSR602403-1"/>
    </source>
</evidence>
<dbReference type="InterPro" id="IPR036396">
    <property type="entry name" value="Cyt_P450_sf"/>
</dbReference>
<dbReference type="Proteomes" id="UP000237438">
    <property type="component" value="Unassembled WGS sequence"/>
</dbReference>
<keyword evidence="7 8" id="KW-0349">Heme</keyword>
<protein>
    <recommendedName>
        <fullName evidence="12">Cytochrome P450</fullName>
    </recommendedName>
</protein>
<dbReference type="InterPro" id="IPR017972">
    <property type="entry name" value="Cyt_P450_CS"/>
</dbReference>
<dbReference type="EMBL" id="PEDP01000891">
    <property type="protein sequence ID" value="POS84715.1"/>
    <property type="molecule type" value="Genomic_DNA"/>
</dbReference>
<sequence>MRLEKMNWLLNNRQEYMPRNSLLLLYAAVLLTALLWIRKLLNRSKKFPMVGKPNDTDFRLALIEGVSKYPNSPFYLPQNPPLLIAPKSAIQDLKSYSDEEASFDAFLKDQFHPKVTGVGSLDPLLISVVKNDISRQVASSLPYLQDEAAYSFKEQLGPCEDWSSFLIYPKVAEIVALVSGRVFVGRPLSRNKDWVATTINYTFEVMRAKNALPKWPAWIVSIIGPHLKEVKSLHSFRDHAADLMKPILDAQLAKEGNEKLYSDEGDEAGNGIAWILARMRTDERKDPKKLANQLLSLSFAAIHTTTNTFVHAIIDLATHRQYIPILIDEINKVIIEDGYDISDDGVLRMRKSSMPKLAKLDSFLKESQRVNPLGLISHTRQILTDVTISSGHTIPKGTNVAIPAWYIHNNSDALFSPGITKSLNEFDGLRFYNLRQQPGNEHRHQFVSTSLDSLAFGHGNHACPGRFFAGNEIKVIMIELLRNWDFRLPNDEKLEGGIWRRPRNRHRQLE</sequence>
<keyword evidence="3 7" id="KW-0479">Metal-binding</keyword>
<evidence type="ECO:0000256" key="4">
    <source>
        <dbReference type="ARBA" id="ARBA00023002"/>
    </source>
</evidence>
<dbReference type="PANTHER" id="PTHR46206:SF6">
    <property type="entry name" value="CYTOCHROME P450 MONOOXYGENASE AN1598-RELATED"/>
    <property type="match status" value="1"/>
</dbReference>
<evidence type="ECO:0000256" key="2">
    <source>
        <dbReference type="ARBA" id="ARBA00010617"/>
    </source>
</evidence>
<name>A0A2S4PRP4_9PEZI</name>